<comment type="caution">
    <text evidence="2">The sequence shown here is derived from an EMBL/GenBank/DDBJ whole genome shotgun (WGS) entry which is preliminary data.</text>
</comment>
<evidence type="ECO:0000313" key="2">
    <source>
        <dbReference type="EMBL" id="MDA0166963.1"/>
    </source>
</evidence>
<reference evidence="2" key="1">
    <citation type="submission" date="2022-10" db="EMBL/GenBank/DDBJ databases">
        <title>The WGS of Solirubrobacter ginsenosidimutans DSM 21036.</title>
        <authorList>
            <person name="Jiang Z."/>
        </authorList>
    </citation>
    <scope>NUCLEOTIDE SEQUENCE</scope>
    <source>
        <strain evidence="2">DSM 21036</strain>
    </source>
</reference>
<dbReference type="Proteomes" id="UP001149140">
    <property type="component" value="Unassembled WGS sequence"/>
</dbReference>
<sequence length="216" mass="23095">MSTFPALEAALDEAAHRHYGRRRRPRWRAMVLPAAAIGCVLGALVVLPSPTAGPVEERPAAPPVPETTLALSRALTQAPAIPEFTGREPVIAHADLPAVADGFEDQTPYPPLERDPFDWLSTAPGPTNMASVNFAKDVQGLVEFRAACIWLRYWLAVPEGRQAAAAVLADAPSWPSLRDSPGNWADVPAQLAAGDLAALDAQNRADCSPWRVRQGG</sequence>
<keyword evidence="1" id="KW-0472">Membrane</keyword>
<evidence type="ECO:0000313" key="3">
    <source>
        <dbReference type="Proteomes" id="UP001149140"/>
    </source>
</evidence>
<protein>
    <submittedName>
        <fullName evidence="2">Uncharacterized protein</fullName>
    </submittedName>
</protein>
<keyword evidence="1" id="KW-0812">Transmembrane</keyword>
<evidence type="ECO:0000256" key="1">
    <source>
        <dbReference type="SAM" id="Phobius"/>
    </source>
</evidence>
<feature type="transmembrane region" description="Helical" evidence="1">
    <location>
        <begin position="27"/>
        <end position="47"/>
    </location>
</feature>
<keyword evidence="1" id="KW-1133">Transmembrane helix</keyword>
<keyword evidence="3" id="KW-1185">Reference proteome</keyword>
<gene>
    <name evidence="2" type="ORF">OM076_42275</name>
</gene>
<dbReference type="AlphaFoldDB" id="A0A9X3SBF0"/>
<name>A0A9X3SBF0_9ACTN</name>
<organism evidence="2 3">
    <name type="scientific">Solirubrobacter ginsenosidimutans</name>
    <dbReference type="NCBI Taxonomy" id="490573"/>
    <lineage>
        <taxon>Bacteria</taxon>
        <taxon>Bacillati</taxon>
        <taxon>Actinomycetota</taxon>
        <taxon>Thermoleophilia</taxon>
        <taxon>Solirubrobacterales</taxon>
        <taxon>Solirubrobacteraceae</taxon>
        <taxon>Solirubrobacter</taxon>
    </lineage>
</organism>
<dbReference type="RefSeq" id="WP_270046216.1">
    <property type="nucleotide sequence ID" value="NZ_JAPDOD010000082.1"/>
</dbReference>
<proteinExistence type="predicted"/>
<accession>A0A9X3SBF0</accession>
<dbReference type="EMBL" id="JAPDOD010000082">
    <property type="protein sequence ID" value="MDA0166963.1"/>
    <property type="molecule type" value="Genomic_DNA"/>
</dbReference>